<comment type="caution">
    <text evidence="1">The sequence shown here is derived from an EMBL/GenBank/DDBJ whole genome shotgun (WGS) entry which is preliminary data.</text>
</comment>
<proteinExistence type="predicted"/>
<sequence>MGTAVEVALCVKGPAGVPCPGTPVVRYAVGTVCSAHLLPGAEVYEWLVDPAALAARGGQVDDALRLLAVDAAADRLPAPSRPGAAAHAGAAAGEAGAARLVAYRAGTIRGHVLAHLIEVGPRGTTAIEAWDWYRATHSPTTERYSVAPRLSELVADGWAVKTGGTRNVRGAGYPPEEVYVLSARGRREKGLTW</sequence>
<dbReference type="AlphaFoldDB" id="A0A5S5CLG9"/>
<accession>A0A5S5CLG9</accession>
<name>A0A5S5CLG9_9ACTN</name>
<gene>
    <name evidence="1" type="ORF">BD833_12018</name>
</gene>
<protein>
    <submittedName>
        <fullName evidence="1">Uncharacterized protein</fullName>
    </submittedName>
</protein>
<keyword evidence="2" id="KW-1185">Reference proteome</keyword>
<dbReference type="EMBL" id="VNHW01000020">
    <property type="protein sequence ID" value="TYP82034.1"/>
    <property type="molecule type" value="Genomic_DNA"/>
</dbReference>
<reference evidence="1 2" key="1">
    <citation type="submission" date="2019-07" db="EMBL/GenBank/DDBJ databases">
        <title>Genomic Encyclopedia of Archaeal and Bacterial Type Strains, Phase II (KMG-II): from individual species to whole genera.</title>
        <authorList>
            <person name="Goeker M."/>
        </authorList>
    </citation>
    <scope>NUCLEOTIDE SEQUENCE [LARGE SCALE GENOMIC DNA]</scope>
    <source>
        <strain evidence="1 2">DSM 46842</strain>
    </source>
</reference>
<evidence type="ECO:0000313" key="1">
    <source>
        <dbReference type="EMBL" id="TYP82034.1"/>
    </source>
</evidence>
<organism evidence="1 2">
    <name type="scientific">Blastococcus xanthinilyticus</name>
    <dbReference type="NCBI Taxonomy" id="1564164"/>
    <lineage>
        <taxon>Bacteria</taxon>
        <taxon>Bacillati</taxon>
        <taxon>Actinomycetota</taxon>
        <taxon>Actinomycetes</taxon>
        <taxon>Geodermatophilales</taxon>
        <taxon>Geodermatophilaceae</taxon>
        <taxon>Blastococcus</taxon>
    </lineage>
</organism>
<evidence type="ECO:0000313" key="2">
    <source>
        <dbReference type="Proteomes" id="UP000322499"/>
    </source>
</evidence>
<dbReference type="Proteomes" id="UP000322499">
    <property type="component" value="Unassembled WGS sequence"/>
</dbReference>